<dbReference type="Gene3D" id="1.10.10.10">
    <property type="entry name" value="Winged helix-like DNA-binding domain superfamily/Winged helix DNA-binding domain"/>
    <property type="match status" value="1"/>
</dbReference>
<dbReference type="CDD" id="cd17574">
    <property type="entry name" value="REC_OmpR"/>
    <property type="match status" value="1"/>
</dbReference>
<name>A0A1G7RPX1_9PSEU</name>
<dbReference type="FunFam" id="1.10.10.10:FF:000018">
    <property type="entry name" value="DNA-binding response regulator ResD"/>
    <property type="match status" value="1"/>
</dbReference>
<dbReference type="GO" id="GO:0032993">
    <property type="term" value="C:protein-DNA complex"/>
    <property type="evidence" value="ECO:0007669"/>
    <property type="project" value="TreeGrafter"/>
</dbReference>
<keyword evidence="2" id="KW-0902">Two-component regulatory system</keyword>
<evidence type="ECO:0000256" key="7">
    <source>
        <dbReference type="PROSITE-ProRule" id="PRU01091"/>
    </source>
</evidence>
<dbReference type="Gene3D" id="3.40.50.2300">
    <property type="match status" value="1"/>
</dbReference>
<dbReference type="AlphaFoldDB" id="A0A1G7RPX1"/>
<feature type="compositionally biased region" description="Low complexity" evidence="8">
    <location>
        <begin position="139"/>
        <end position="151"/>
    </location>
</feature>
<keyword evidence="4 7" id="KW-0238">DNA-binding</keyword>
<reference evidence="12" key="1">
    <citation type="submission" date="2016-10" db="EMBL/GenBank/DDBJ databases">
        <authorList>
            <person name="Varghese N."/>
            <person name="Submissions S."/>
        </authorList>
    </citation>
    <scope>NUCLEOTIDE SEQUENCE [LARGE SCALE GENOMIC DNA]</scope>
    <source>
        <strain evidence="12">CGMCC 4.3506</strain>
    </source>
</reference>
<evidence type="ECO:0000256" key="5">
    <source>
        <dbReference type="ARBA" id="ARBA00023163"/>
    </source>
</evidence>
<dbReference type="Gene3D" id="6.10.250.690">
    <property type="match status" value="1"/>
</dbReference>
<dbReference type="Pfam" id="PF00486">
    <property type="entry name" value="Trans_reg_C"/>
    <property type="match status" value="1"/>
</dbReference>
<organism evidence="11 12">
    <name type="scientific">Lentzea fradiae</name>
    <dbReference type="NCBI Taxonomy" id="200378"/>
    <lineage>
        <taxon>Bacteria</taxon>
        <taxon>Bacillati</taxon>
        <taxon>Actinomycetota</taxon>
        <taxon>Actinomycetes</taxon>
        <taxon>Pseudonocardiales</taxon>
        <taxon>Pseudonocardiaceae</taxon>
        <taxon>Lentzea</taxon>
    </lineage>
</organism>
<dbReference type="GO" id="GO:0005829">
    <property type="term" value="C:cytosol"/>
    <property type="evidence" value="ECO:0007669"/>
    <property type="project" value="TreeGrafter"/>
</dbReference>
<proteinExistence type="predicted"/>
<keyword evidence="12" id="KW-1185">Reference proteome</keyword>
<protein>
    <submittedName>
        <fullName evidence="11">DNA-binding response regulator, OmpR family, contains REC and winged-helix (WHTH) domain</fullName>
    </submittedName>
</protein>
<evidence type="ECO:0000256" key="4">
    <source>
        <dbReference type="ARBA" id="ARBA00023125"/>
    </source>
</evidence>
<dbReference type="STRING" id="200378.SAMN05216553_105440"/>
<dbReference type="CDD" id="cd00383">
    <property type="entry name" value="trans_reg_C"/>
    <property type="match status" value="1"/>
</dbReference>
<dbReference type="InterPro" id="IPR036388">
    <property type="entry name" value="WH-like_DNA-bd_sf"/>
</dbReference>
<evidence type="ECO:0000256" key="2">
    <source>
        <dbReference type="ARBA" id="ARBA00023012"/>
    </source>
</evidence>
<dbReference type="FunFam" id="3.40.50.2300:FF:000034">
    <property type="entry name" value="DNA-binding response OmpR family regulator"/>
    <property type="match status" value="1"/>
</dbReference>
<evidence type="ECO:0000256" key="8">
    <source>
        <dbReference type="SAM" id="MobiDB-lite"/>
    </source>
</evidence>
<dbReference type="Proteomes" id="UP000199623">
    <property type="component" value="Unassembled WGS sequence"/>
</dbReference>
<feature type="region of interest" description="Disordered" evidence="8">
    <location>
        <begin position="118"/>
        <end position="151"/>
    </location>
</feature>
<dbReference type="GO" id="GO:0000156">
    <property type="term" value="F:phosphorelay response regulator activity"/>
    <property type="evidence" value="ECO:0007669"/>
    <property type="project" value="TreeGrafter"/>
</dbReference>
<keyword evidence="3" id="KW-0805">Transcription regulation</keyword>
<sequence length="453" mass="48573">MAPGYVATSHTPPTASAGETIIPAVHSRASRNAIVETSSAAPSVSLNRCQPSDTVSAATAPAASAPGSATNSANRFGTAIVTATTDATAAVVCPLGKLLCTSTASSSSGGRISTLSFSTCASSTEPPRTTNGRNDFRRANSTTRAAATRIAMSTSDAHDRCRDSSGNAAFSAFCPNVVHTSAKYVKRNPSKLPAMRPRFRAPLNGSVHGMSWFRYRTATVAVTARIMESVAMVLLVEDDPAVREGLGLALRRQGHDVRAAGTGEEGVDKLRDSRPDIVVLDIMLPGIDGFETCRRMRMQAEVPIIMLTARGDDFDVVAGLEAGADDYVVKPVEPRVLEARIRAVLRRTVSEPSNVERHGTLVIDRAGLQVLKNDAKVALTPTELKLLLELSRTPGRVLTRQQILEAVWEHDYLGDSRLVDACVQRLRAKIEDVPSEPRYVHTVRGFGYRFGPR</sequence>
<evidence type="ECO:0000256" key="6">
    <source>
        <dbReference type="PROSITE-ProRule" id="PRU00169"/>
    </source>
</evidence>
<evidence type="ECO:0000259" key="10">
    <source>
        <dbReference type="PROSITE" id="PS51755"/>
    </source>
</evidence>
<accession>A0A1G7RPX1</accession>
<feature type="compositionally biased region" description="Polar residues" evidence="8">
    <location>
        <begin position="119"/>
        <end position="133"/>
    </location>
</feature>
<evidence type="ECO:0000259" key="9">
    <source>
        <dbReference type="PROSITE" id="PS50110"/>
    </source>
</evidence>
<gene>
    <name evidence="11" type="ORF">SAMN05216553_105440</name>
</gene>
<feature type="modified residue" description="4-aspartylphosphate" evidence="6">
    <location>
        <position position="281"/>
    </location>
</feature>
<dbReference type="InterPro" id="IPR011006">
    <property type="entry name" value="CheY-like_superfamily"/>
</dbReference>
<dbReference type="InterPro" id="IPR001867">
    <property type="entry name" value="OmpR/PhoB-type_DNA-bd"/>
</dbReference>
<evidence type="ECO:0000313" key="11">
    <source>
        <dbReference type="EMBL" id="SDG12239.1"/>
    </source>
</evidence>
<feature type="domain" description="Response regulatory" evidence="9">
    <location>
        <begin position="232"/>
        <end position="345"/>
    </location>
</feature>
<dbReference type="Pfam" id="PF00072">
    <property type="entry name" value="Response_reg"/>
    <property type="match status" value="1"/>
</dbReference>
<dbReference type="SMART" id="SM00448">
    <property type="entry name" value="REC"/>
    <property type="match status" value="1"/>
</dbReference>
<dbReference type="InterPro" id="IPR001789">
    <property type="entry name" value="Sig_transdc_resp-reg_receiver"/>
</dbReference>
<dbReference type="GO" id="GO:0006355">
    <property type="term" value="P:regulation of DNA-templated transcription"/>
    <property type="evidence" value="ECO:0007669"/>
    <property type="project" value="InterPro"/>
</dbReference>
<dbReference type="PROSITE" id="PS50110">
    <property type="entry name" value="RESPONSE_REGULATORY"/>
    <property type="match status" value="1"/>
</dbReference>
<dbReference type="PROSITE" id="PS51755">
    <property type="entry name" value="OMPR_PHOB"/>
    <property type="match status" value="1"/>
</dbReference>
<dbReference type="EMBL" id="FNCC01000005">
    <property type="protein sequence ID" value="SDG12239.1"/>
    <property type="molecule type" value="Genomic_DNA"/>
</dbReference>
<dbReference type="SMART" id="SM00862">
    <property type="entry name" value="Trans_reg_C"/>
    <property type="match status" value="1"/>
</dbReference>
<feature type="DNA-binding region" description="OmpR/PhoB-type" evidence="7">
    <location>
        <begin position="353"/>
        <end position="452"/>
    </location>
</feature>
<dbReference type="GO" id="GO:0000976">
    <property type="term" value="F:transcription cis-regulatory region binding"/>
    <property type="evidence" value="ECO:0007669"/>
    <property type="project" value="TreeGrafter"/>
</dbReference>
<keyword evidence="1 6" id="KW-0597">Phosphoprotein</keyword>
<dbReference type="SUPFAM" id="SSF52172">
    <property type="entry name" value="CheY-like"/>
    <property type="match status" value="1"/>
</dbReference>
<dbReference type="PANTHER" id="PTHR48111:SF21">
    <property type="entry name" value="DNA-BINDING DUAL MASTER TRANSCRIPTIONAL REGULATOR RPAA"/>
    <property type="match status" value="1"/>
</dbReference>
<evidence type="ECO:0000256" key="1">
    <source>
        <dbReference type="ARBA" id="ARBA00022553"/>
    </source>
</evidence>
<dbReference type="InterPro" id="IPR039420">
    <property type="entry name" value="WalR-like"/>
</dbReference>
<dbReference type="PANTHER" id="PTHR48111">
    <property type="entry name" value="REGULATOR OF RPOS"/>
    <property type="match status" value="1"/>
</dbReference>
<feature type="domain" description="OmpR/PhoB-type" evidence="10">
    <location>
        <begin position="353"/>
        <end position="452"/>
    </location>
</feature>
<evidence type="ECO:0000256" key="3">
    <source>
        <dbReference type="ARBA" id="ARBA00023015"/>
    </source>
</evidence>
<evidence type="ECO:0000313" key="12">
    <source>
        <dbReference type="Proteomes" id="UP000199623"/>
    </source>
</evidence>
<keyword evidence="5" id="KW-0804">Transcription</keyword>